<protein>
    <submittedName>
        <fullName evidence="2">Uncharacterized protein</fullName>
    </submittedName>
</protein>
<keyword evidence="1" id="KW-1133">Transmembrane helix</keyword>
<keyword evidence="2" id="KW-0614">Plasmid</keyword>
<organism evidence="2 3">
    <name type="scientific">Methylobacterium indicum</name>
    <dbReference type="NCBI Taxonomy" id="1775910"/>
    <lineage>
        <taxon>Bacteria</taxon>
        <taxon>Pseudomonadati</taxon>
        <taxon>Pseudomonadota</taxon>
        <taxon>Alphaproteobacteria</taxon>
        <taxon>Hyphomicrobiales</taxon>
        <taxon>Methylobacteriaceae</taxon>
        <taxon>Methylobacterium</taxon>
    </lineage>
</organism>
<dbReference type="EMBL" id="AP024148">
    <property type="protein sequence ID" value="BCM87948.1"/>
    <property type="molecule type" value="Genomic_DNA"/>
</dbReference>
<keyword evidence="1" id="KW-0812">Transmembrane</keyword>
<evidence type="ECO:0000313" key="2">
    <source>
        <dbReference type="EMBL" id="BCM87948.1"/>
    </source>
</evidence>
<geneLocation type="plasmid" evidence="2 3">
    <name>pVL1_3</name>
</geneLocation>
<feature type="transmembrane region" description="Helical" evidence="1">
    <location>
        <begin position="37"/>
        <end position="58"/>
    </location>
</feature>
<keyword evidence="1" id="KW-0472">Membrane</keyword>
<evidence type="ECO:0000313" key="3">
    <source>
        <dbReference type="Proteomes" id="UP000663508"/>
    </source>
</evidence>
<accession>A0A8H9CA49</accession>
<proteinExistence type="predicted"/>
<gene>
    <name evidence="2" type="ORF">mvi_64090</name>
</gene>
<dbReference type="KEGG" id="mind:mvi_64090"/>
<name>A0A8H9CA49_9HYPH</name>
<dbReference type="Proteomes" id="UP000663508">
    <property type="component" value="Plasmid pVL1_3"/>
</dbReference>
<evidence type="ECO:0000256" key="1">
    <source>
        <dbReference type="SAM" id="Phobius"/>
    </source>
</evidence>
<dbReference type="RefSeq" id="WP_207184086.1">
    <property type="nucleotide sequence ID" value="NZ_AP024148.1"/>
</dbReference>
<dbReference type="AlphaFoldDB" id="A0A8H9CA49"/>
<reference evidence="2" key="1">
    <citation type="submission" date="2020-11" db="EMBL/GenBank/DDBJ databases">
        <title>Complete genome sequence of a novel pathogenic Methylobacterium strain isolated from rice in Vietnam.</title>
        <authorList>
            <person name="Lai K."/>
            <person name="Okazaki S."/>
            <person name="Higashi K."/>
            <person name="Mori H."/>
            <person name="Toyoda A."/>
            <person name="Kurokawa K."/>
        </authorList>
    </citation>
    <scope>NUCLEOTIDE SEQUENCE</scope>
    <source>
        <strain evidence="2">VL1</strain>
        <plasmid evidence="2">pVL1_3</plasmid>
    </source>
</reference>
<sequence>MNDNGIGPDRALETQLVWQKFQGFGRKYRRPSRLNNALTFGLALTMMMGLILLGVHWAGRI</sequence>